<evidence type="ECO:0000259" key="1">
    <source>
        <dbReference type="Pfam" id="PF01872"/>
    </source>
</evidence>
<proteinExistence type="predicted"/>
<dbReference type="GO" id="GO:0008703">
    <property type="term" value="F:5-amino-6-(5-phosphoribosylamino)uracil reductase activity"/>
    <property type="evidence" value="ECO:0007669"/>
    <property type="project" value="InterPro"/>
</dbReference>
<gene>
    <name evidence="2" type="ORF">H9756_08185</name>
</gene>
<dbReference type="Gene3D" id="3.40.430.10">
    <property type="entry name" value="Dihydrofolate Reductase, subunit A"/>
    <property type="match status" value="1"/>
</dbReference>
<organism evidence="2 3">
    <name type="scientific">Candidatus Mediterraneibacter gallistercoris</name>
    <dbReference type="NCBI Taxonomy" id="2838671"/>
    <lineage>
        <taxon>Bacteria</taxon>
        <taxon>Bacillati</taxon>
        <taxon>Bacillota</taxon>
        <taxon>Clostridia</taxon>
        <taxon>Lachnospirales</taxon>
        <taxon>Lachnospiraceae</taxon>
        <taxon>Mediterraneibacter</taxon>
    </lineage>
</organism>
<evidence type="ECO:0000313" key="2">
    <source>
        <dbReference type="EMBL" id="HJC43639.1"/>
    </source>
</evidence>
<dbReference type="InterPro" id="IPR050765">
    <property type="entry name" value="Riboflavin_Biosynth_HTPR"/>
</dbReference>
<dbReference type="EMBL" id="DWWI01000175">
    <property type="protein sequence ID" value="HJC43639.1"/>
    <property type="molecule type" value="Genomic_DNA"/>
</dbReference>
<dbReference type="GO" id="GO:0009231">
    <property type="term" value="P:riboflavin biosynthetic process"/>
    <property type="evidence" value="ECO:0007669"/>
    <property type="project" value="InterPro"/>
</dbReference>
<dbReference type="InterPro" id="IPR002734">
    <property type="entry name" value="RibDG_C"/>
</dbReference>
<dbReference type="PANTHER" id="PTHR38011:SF11">
    <property type="entry name" value="2,5-DIAMINO-6-RIBOSYLAMINO-4(3H)-PYRIMIDINONE 5'-PHOSPHATE REDUCTASE"/>
    <property type="match status" value="1"/>
</dbReference>
<dbReference type="SUPFAM" id="SSF53597">
    <property type="entry name" value="Dihydrofolate reductase-like"/>
    <property type="match status" value="1"/>
</dbReference>
<comment type="caution">
    <text evidence="2">The sequence shown here is derived from an EMBL/GenBank/DDBJ whole genome shotgun (WGS) entry which is preliminary data.</text>
</comment>
<evidence type="ECO:0000313" key="3">
    <source>
        <dbReference type="Proteomes" id="UP000823895"/>
    </source>
</evidence>
<accession>A0A9D2P4Z7</accession>
<name>A0A9D2P4Z7_9FIRM</name>
<dbReference type="PANTHER" id="PTHR38011">
    <property type="entry name" value="DIHYDROFOLATE REDUCTASE FAMILY PROTEIN (AFU_ORTHOLOGUE AFUA_8G06820)"/>
    <property type="match status" value="1"/>
</dbReference>
<sequence>MRKIILYIAVSLDGYIADKNGSVDWLAGQDEETENEDTYSEFIKDIDTVVMGWNTYAQIRRELSPEKWPYENLTSYIVTHRNEDSTEKIKFVREDPCELSVYLKETPGKNIWICGGRCIIQPLIRKNLIDEYHISVIPTILGDGIPPFGKIERVIQLRLKHTKVYNGITELVYIRRG</sequence>
<protein>
    <submittedName>
        <fullName evidence="2">Dihydrofolate reductase family protein</fullName>
    </submittedName>
</protein>
<dbReference type="AlphaFoldDB" id="A0A9D2P4Z7"/>
<dbReference type="Pfam" id="PF01872">
    <property type="entry name" value="RibD_C"/>
    <property type="match status" value="1"/>
</dbReference>
<dbReference type="InterPro" id="IPR024072">
    <property type="entry name" value="DHFR-like_dom_sf"/>
</dbReference>
<feature type="domain" description="Bacterial bifunctional deaminase-reductase C-terminal" evidence="1">
    <location>
        <begin position="2"/>
        <end position="165"/>
    </location>
</feature>
<reference evidence="2" key="2">
    <citation type="submission" date="2021-04" db="EMBL/GenBank/DDBJ databases">
        <authorList>
            <person name="Gilroy R."/>
        </authorList>
    </citation>
    <scope>NUCLEOTIDE SEQUENCE</scope>
    <source>
        <strain evidence="2">CHK165-2605</strain>
    </source>
</reference>
<reference evidence="2" key="1">
    <citation type="journal article" date="2021" name="PeerJ">
        <title>Extensive microbial diversity within the chicken gut microbiome revealed by metagenomics and culture.</title>
        <authorList>
            <person name="Gilroy R."/>
            <person name="Ravi A."/>
            <person name="Getino M."/>
            <person name="Pursley I."/>
            <person name="Horton D.L."/>
            <person name="Alikhan N.F."/>
            <person name="Baker D."/>
            <person name="Gharbi K."/>
            <person name="Hall N."/>
            <person name="Watson M."/>
            <person name="Adriaenssens E.M."/>
            <person name="Foster-Nyarko E."/>
            <person name="Jarju S."/>
            <person name="Secka A."/>
            <person name="Antonio M."/>
            <person name="Oren A."/>
            <person name="Chaudhuri R.R."/>
            <person name="La Ragione R."/>
            <person name="Hildebrand F."/>
            <person name="Pallen M.J."/>
        </authorList>
    </citation>
    <scope>NUCLEOTIDE SEQUENCE</scope>
    <source>
        <strain evidence="2">CHK165-2605</strain>
    </source>
</reference>
<dbReference type="Proteomes" id="UP000823895">
    <property type="component" value="Unassembled WGS sequence"/>
</dbReference>